<organism evidence="2 3">
    <name type="scientific">Candidatus Nanosynbacter featherlites</name>
    <dbReference type="NCBI Taxonomy" id="2572088"/>
    <lineage>
        <taxon>Bacteria</taxon>
        <taxon>Candidatus Saccharimonadota</taxon>
        <taxon>Candidatus Saccharimonadia</taxon>
        <taxon>Candidatus Nanosynbacterales</taxon>
        <taxon>Candidatus Nanosynbacteraceae</taxon>
        <taxon>Candidatus Nanosynbacter</taxon>
    </lineage>
</organism>
<keyword evidence="3" id="KW-1185">Reference proteome</keyword>
<dbReference type="AlphaFoldDB" id="A0A4P9A374"/>
<evidence type="ECO:0000256" key="1">
    <source>
        <dbReference type="SAM" id="MobiDB-lite"/>
    </source>
</evidence>
<feature type="region of interest" description="Disordered" evidence="1">
    <location>
        <begin position="1"/>
        <end position="34"/>
    </location>
</feature>
<gene>
    <name evidence="2" type="ORF">FBF37_02150</name>
</gene>
<reference evidence="2 3" key="1">
    <citation type="submission" date="2019-04" db="EMBL/GenBank/DDBJ databases">
        <title>Saccharibacteria TM7 genomes.</title>
        <authorList>
            <person name="Bor B."/>
            <person name="He X."/>
            <person name="Chen T."/>
            <person name="Dewhirst F.E."/>
        </authorList>
    </citation>
    <scope>NUCLEOTIDE SEQUENCE [LARGE SCALE GENOMIC DNA]</scope>
    <source>
        <strain evidence="2 3">BB001</strain>
    </source>
</reference>
<feature type="region of interest" description="Disordered" evidence="1">
    <location>
        <begin position="67"/>
        <end position="90"/>
    </location>
</feature>
<evidence type="ECO:0000313" key="3">
    <source>
        <dbReference type="Proteomes" id="UP000310639"/>
    </source>
</evidence>
<dbReference type="KEGG" id="nft:FBF37_02150"/>
<accession>A0A4P9A374</accession>
<dbReference type="EMBL" id="CP040004">
    <property type="protein sequence ID" value="QCT42264.1"/>
    <property type="molecule type" value="Genomic_DNA"/>
</dbReference>
<name>A0A4P9A374_9BACT</name>
<protein>
    <submittedName>
        <fullName evidence="2">Uncharacterized protein</fullName>
    </submittedName>
</protein>
<dbReference type="RefSeq" id="WP_138079041.1">
    <property type="nucleotide sequence ID" value="NZ_CP040004.1"/>
</dbReference>
<feature type="compositionally biased region" description="Basic and acidic residues" evidence="1">
    <location>
        <begin position="67"/>
        <end position="77"/>
    </location>
</feature>
<proteinExistence type="predicted"/>
<dbReference type="OrthoDB" id="9867469at2"/>
<sequence length="90" mass="9441">MVNPQTSPDFGNGEIGGDNSWTPPVYGATGDGRPVTVSFGQGGRTGHTLIADGHVSGSEFYHRDADADEKGHDHYGPHGESFGDYGKYSG</sequence>
<dbReference type="Proteomes" id="UP000310639">
    <property type="component" value="Chromosome"/>
</dbReference>
<evidence type="ECO:0000313" key="2">
    <source>
        <dbReference type="EMBL" id="QCT42264.1"/>
    </source>
</evidence>